<gene>
    <name evidence="1" type="ORF">MM415B06235_0003</name>
</gene>
<organism evidence="1">
    <name type="scientific">viral metagenome</name>
    <dbReference type="NCBI Taxonomy" id="1070528"/>
    <lineage>
        <taxon>unclassified sequences</taxon>
        <taxon>metagenomes</taxon>
        <taxon>organismal metagenomes</taxon>
    </lineage>
</organism>
<sequence>MWYSGQTLRHKITNELVRLNPEPSTFAWEIGKNTSFIREDGTKFIGNSNDYTHIEDELERPHCKQPKEGQFVDESAKKYLVGRKTLLKMRRKKLLEWEKEVLFRMENGCVKKPTKTIYGGTIYPRHYGEKANKIVNNPFSDGSVSFIFQKFFLERRKAKPFYKEYSQFSKKWTNGPLIFHHNGFTWMYNPHMSNLKVIKLF</sequence>
<name>A0A6M3LVA5_9ZZZZ</name>
<reference evidence="1" key="1">
    <citation type="submission" date="2020-03" db="EMBL/GenBank/DDBJ databases">
        <title>The deep terrestrial virosphere.</title>
        <authorList>
            <person name="Holmfeldt K."/>
            <person name="Nilsson E."/>
            <person name="Simone D."/>
            <person name="Lopez-Fernandez M."/>
            <person name="Wu X."/>
            <person name="de Brujin I."/>
            <person name="Lundin D."/>
            <person name="Andersson A."/>
            <person name="Bertilsson S."/>
            <person name="Dopson M."/>
        </authorList>
    </citation>
    <scope>NUCLEOTIDE SEQUENCE</scope>
    <source>
        <strain evidence="1">MM415B06235</strain>
    </source>
</reference>
<dbReference type="AlphaFoldDB" id="A0A6M3LVA5"/>
<evidence type="ECO:0000313" key="1">
    <source>
        <dbReference type="EMBL" id="QJA97452.1"/>
    </source>
</evidence>
<accession>A0A6M3LVA5</accession>
<proteinExistence type="predicted"/>
<dbReference type="EMBL" id="MT143495">
    <property type="protein sequence ID" value="QJA97452.1"/>
    <property type="molecule type" value="Genomic_DNA"/>
</dbReference>
<protein>
    <submittedName>
        <fullName evidence="1">Uncharacterized protein</fullName>
    </submittedName>
</protein>